<protein>
    <submittedName>
        <fullName evidence="1">Uncharacterized protein</fullName>
    </submittedName>
</protein>
<organism evidence="1">
    <name type="scientific">Rhizophora mucronata</name>
    <name type="common">Asiatic mangrove</name>
    <dbReference type="NCBI Taxonomy" id="61149"/>
    <lineage>
        <taxon>Eukaryota</taxon>
        <taxon>Viridiplantae</taxon>
        <taxon>Streptophyta</taxon>
        <taxon>Embryophyta</taxon>
        <taxon>Tracheophyta</taxon>
        <taxon>Spermatophyta</taxon>
        <taxon>Magnoliopsida</taxon>
        <taxon>eudicotyledons</taxon>
        <taxon>Gunneridae</taxon>
        <taxon>Pentapetalae</taxon>
        <taxon>rosids</taxon>
        <taxon>fabids</taxon>
        <taxon>Malpighiales</taxon>
        <taxon>Rhizophoraceae</taxon>
        <taxon>Rhizophora</taxon>
    </lineage>
</organism>
<dbReference type="AlphaFoldDB" id="A0A2P2LH10"/>
<proteinExistence type="predicted"/>
<sequence>MLFVRIGRDFTVLRYQFTSPTLENVADEEEEEDEKVEEKR</sequence>
<name>A0A2P2LH10_RHIMU</name>
<reference evidence="1" key="1">
    <citation type="submission" date="2018-02" db="EMBL/GenBank/DDBJ databases">
        <title>Rhizophora mucronata_Transcriptome.</title>
        <authorList>
            <person name="Meera S.P."/>
            <person name="Sreeshan A."/>
            <person name="Augustine A."/>
        </authorList>
    </citation>
    <scope>NUCLEOTIDE SEQUENCE</scope>
    <source>
        <tissue evidence="1">Leaf</tissue>
    </source>
</reference>
<evidence type="ECO:0000313" key="1">
    <source>
        <dbReference type="EMBL" id="MBX17236.1"/>
    </source>
</evidence>
<accession>A0A2P2LH10</accession>
<dbReference type="EMBL" id="GGEC01036752">
    <property type="protein sequence ID" value="MBX17236.1"/>
    <property type="molecule type" value="Transcribed_RNA"/>
</dbReference>